<dbReference type="AlphaFoldDB" id="A0A8H7Y248"/>
<dbReference type="EMBL" id="JAFIQS010000003">
    <property type="protein sequence ID" value="KAG5171412.1"/>
    <property type="molecule type" value="Genomic_DNA"/>
</dbReference>
<proteinExistence type="predicted"/>
<organism evidence="2">
    <name type="scientific">Psilocybe cubensis</name>
    <name type="common">Psychedelic mushroom</name>
    <name type="synonym">Stropharia cubensis</name>
    <dbReference type="NCBI Taxonomy" id="181762"/>
    <lineage>
        <taxon>Eukaryota</taxon>
        <taxon>Fungi</taxon>
        <taxon>Dikarya</taxon>
        <taxon>Basidiomycota</taxon>
        <taxon>Agaricomycotina</taxon>
        <taxon>Agaricomycetes</taxon>
        <taxon>Agaricomycetidae</taxon>
        <taxon>Agaricales</taxon>
        <taxon>Agaricineae</taxon>
        <taxon>Strophariaceae</taxon>
        <taxon>Psilocybe</taxon>
    </lineage>
</organism>
<evidence type="ECO:0000256" key="1">
    <source>
        <dbReference type="SAM" id="MobiDB-lite"/>
    </source>
</evidence>
<reference evidence="2" key="1">
    <citation type="submission" date="2021-02" db="EMBL/GenBank/DDBJ databases">
        <title>Psilocybe cubensis genome.</title>
        <authorList>
            <person name="Mckernan K.J."/>
            <person name="Crawford S."/>
            <person name="Trippe A."/>
            <person name="Kane L.T."/>
            <person name="Mclaughlin S."/>
        </authorList>
    </citation>
    <scope>NUCLEOTIDE SEQUENCE [LARGE SCALE GENOMIC DNA]</scope>
    <source>
        <strain evidence="2">MGC-MH-2018</strain>
    </source>
</reference>
<sequence>MGFFFRVVKFAVKATAQLVRVGVVKALLPRIPPPNWVASKAPSVSTTPRSIGVKRPSGLTNDRNSTDDEVDSFFDSNSEGPSFFEQMESEDFDQGDTTLCSMEDSSVMDFTPLFSHDSSVDFGKANFKAAYPSSIFDSFDMDKDQCTLLVQASARISEILRENRRRLDSGEDLCISRREARRKRAQEISAARKTRHCLL</sequence>
<feature type="region of interest" description="Disordered" evidence="1">
    <location>
        <begin position="39"/>
        <end position="70"/>
    </location>
</feature>
<accession>A0A8H7Y248</accession>
<comment type="caution">
    <text evidence="2">The sequence shown here is derived from an EMBL/GenBank/DDBJ whole genome shotgun (WGS) entry which is preliminary data.</text>
</comment>
<name>A0A8H7Y248_PSICU</name>
<gene>
    <name evidence="2" type="ORF">JR316_003497</name>
</gene>
<protein>
    <submittedName>
        <fullName evidence="2">Uncharacterized protein</fullName>
    </submittedName>
</protein>
<evidence type="ECO:0000313" key="2">
    <source>
        <dbReference type="EMBL" id="KAG5171412.1"/>
    </source>
</evidence>